<keyword evidence="1" id="KW-0479">Metal-binding</keyword>
<evidence type="ECO:0000259" key="3">
    <source>
        <dbReference type="Pfam" id="PF00149"/>
    </source>
</evidence>
<dbReference type="Proteomes" id="UP000198661">
    <property type="component" value="Unassembled WGS sequence"/>
</dbReference>
<dbReference type="PANTHER" id="PTHR31302:SF31">
    <property type="entry name" value="PHOSPHODIESTERASE YAEI"/>
    <property type="match status" value="1"/>
</dbReference>
<feature type="domain" description="Calcineurin-like phosphoesterase" evidence="3">
    <location>
        <begin position="44"/>
        <end position="208"/>
    </location>
</feature>
<reference evidence="4 5" key="1">
    <citation type="submission" date="2016-10" db="EMBL/GenBank/DDBJ databases">
        <authorList>
            <person name="de Groot N.N."/>
        </authorList>
    </citation>
    <scope>NUCLEOTIDE SEQUENCE [LARGE SCALE GENOMIC DNA]</scope>
    <source>
        <strain evidence="4 5">DSM 44945</strain>
    </source>
</reference>
<protein>
    <recommendedName>
        <fullName evidence="3">Calcineurin-like phosphoesterase domain-containing protein</fullName>
    </recommendedName>
</protein>
<evidence type="ECO:0000313" key="4">
    <source>
        <dbReference type="EMBL" id="SFF66749.1"/>
    </source>
</evidence>
<sequence length="277" mass="31796">MAILWIVVAALACLLAIARFNTYKPNVKRVELKVAHSLNGKRLNILHLTDLHMEKCSIQPQALLRLVQGERIDLIALTGDYLDTKEMTGRFLQYLDALASLKPRYGMYAVFGNHDYVIADHLPYLKREMEKRHCVVLQNEHRTVSLEEGTDLHIIGIDDYFTGRSDVDRAFRGVNGKGIRLVLTHDPNIVLEMKSVSFDYLLSGHLHGGQIHWPKPYHLKRMGKLPHLKIIRGLHYHRNRAFYISEGLGQTGLNLRLRSRPEITFHTLCESMEKSTV</sequence>
<dbReference type="InterPro" id="IPR004843">
    <property type="entry name" value="Calcineurin-like_PHP"/>
</dbReference>
<dbReference type="GO" id="GO:0016020">
    <property type="term" value="C:membrane"/>
    <property type="evidence" value="ECO:0007669"/>
    <property type="project" value="GOC"/>
</dbReference>
<dbReference type="STRING" id="201973.SAMN04488025_10266"/>
<keyword evidence="5" id="KW-1185">Reference proteome</keyword>
<dbReference type="GO" id="GO:0009245">
    <property type="term" value="P:lipid A biosynthetic process"/>
    <property type="evidence" value="ECO:0007669"/>
    <property type="project" value="TreeGrafter"/>
</dbReference>
<evidence type="ECO:0000256" key="2">
    <source>
        <dbReference type="ARBA" id="ARBA00022801"/>
    </source>
</evidence>
<evidence type="ECO:0000256" key="1">
    <source>
        <dbReference type="ARBA" id="ARBA00022723"/>
    </source>
</evidence>
<organism evidence="4 5">
    <name type="scientific">Planifilum fulgidum</name>
    <dbReference type="NCBI Taxonomy" id="201973"/>
    <lineage>
        <taxon>Bacteria</taxon>
        <taxon>Bacillati</taxon>
        <taxon>Bacillota</taxon>
        <taxon>Bacilli</taxon>
        <taxon>Bacillales</taxon>
        <taxon>Thermoactinomycetaceae</taxon>
        <taxon>Planifilum</taxon>
    </lineage>
</organism>
<gene>
    <name evidence="4" type="ORF">SAMN04488025_10266</name>
</gene>
<dbReference type="RefSeq" id="WP_245751959.1">
    <property type="nucleotide sequence ID" value="NZ_FOOK01000002.1"/>
</dbReference>
<keyword evidence="2" id="KW-0378">Hydrolase</keyword>
<dbReference type="PANTHER" id="PTHR31302">
    <property type="entry name" value="TRANSMEMBRANE PROTEIN WITH METALLOPHOSPHOESTERASE DOMAIN-RELATED"/>
    <property type="match status" value="1"/>
</dbReference>
<accession>A0A1I2KKD4</accession>
<dbReference type="EMBL" id="FOOK01000002">
    <property type="protein sequence ID" value="SFF66749.1"/>
    <property type="molecule type" value="Genomic_DNA"/>
</dbReference>
<dbReference type="AlphaFoldDB" id="A0A1I2KKD4"/>
<dbReference type="InterPro" id="IPR029052">
    <property type="entry name" value="Metallo-depent_PP-like"/>
</dbReference>
<proteinExistence type="predicted"/>
<dbReference type="GO" id="GO:0008758">
    <property type="term" value="F:UDP-2,3-diacylglucosamine hydrolase activity"/>
    <property type="evidence" value="ECO:0007669"/>
    <property type="project" value="TreeGrafter"/>
</dbReference>
<dbReference type="SUPFAM" id="SSF56300">
    <property type="entry name" value="Metallo-dependent phosphatases"/>
    <property type="match status" value="1"/>
</dbReference>
<dbReference type="Gene3D" id="3.60.21.10">
    <property type="match status" value="1"/>
</dbReference>
<dbReference type="GO" id="GO:0046872">
    <property type="term" value="F:metal ion binding"/>
    <property type="evidence" value="ECO:0007669"/>
    <property type="project" value="UniProtKB-KW"/>
</dbReference>
<dbReference type="InterPro" id="IPR051158">
    <property type="entry name" value="Metallophosphoesterase_sf"/>
</dbReference>
<name>A0A1I2KKD4_9BACL</name>
<dbReference type="Pfam" id="PF00149">
    <property type="entry name" value="Metallophos"/>
    <property type="match status" value="1"/>
</dbReference>
<evidence type="ECO:0000313" key="5">
    <source>
        <dbReference type="Proteomes" id="UP000198661"/>
    </source>
</evidence>